<reference evidence="1 2" key="1">
    <citation type="journal article" date="2022" name="Plant J.">
        <title>Chromosome-level genome of Camellia lanceoleosa provides a valuable resource for understanding genome evolution and self-incompatibility.</title>
        <authorList>
            <person name="Gong W."/>
            <person name="Xiao S."/>
            <person name="Wang L."/>
            <person name="Liao Z."/>
            <person name="Chang Y."/>
            <person name="Mo W."/>
            <person name="Hu G."/>
            <person name="Li W."/>
            <person name="Zhao G."/>
            <person name="Zhu H."/>
            <person name="Hu X."/>
            <person name="Ji K."/>
            <person name="Xiang X."/>
            <person name="Song Q."/>
            <person name="Yuan D."/>
            <person name="Jin S."/>
            <person name="Zhang L."/>
        </authorList>
    </citation>
    <scope>NUCLEOTIDE SEQUENCE [LARGE SCALE GENOMIC DNA]</scope>
    <source>
        <strain evidence="1">SQ_2022a</strain>
    </source>
</reference>
<evidence type="ECO:0000313" key="1">
    <source>
        <dbReference type="EMBL" id="KAI7999734.1"/>
    </source>
</evidence>
<evidence type="ECO:0000313" key="2">
    <source>
        <dbReference type="Proteomes" id="UP001060215"/>
    </source>
</evidence>
<protein>
    <submittedName>
        <fullName evidence="1">Uncharacterized protein</fullName>
    </submittedName>
</protein>
<sequence>MLRIYHDTLTAHMKTAIKIAIADILHILLTQPLESDYAPGERMVDANGGSSLASKLRSLSSKSFVQLLEAIFSIVRNACEYSFCTVLNLLLDVSLDTYQS</sequence>
<organism evidence="1 2">
    <name type="scientific">Camellia lanceoleosa</name>
    <dbReference type="NCBI Taxonomy" id="1840588"/>
    <lineage>
        <taxon>Eukaryota</taxon>
        <taxon>Viridiplantae</taxon>
        <taxon>Streptophyta</taxon>
        <taxon>Embryophyta</taxon>
        <taxon>Tracheophyta</taxon>
        <taxon>Spermatophyta</taxon>
        <taxon>Magnoliopsida</taxon>
        <taxon>eudicotyledons</taxon>
        <taxon>Gunneridae</taxon>
        <taxon>Pentapetalae</taxon>
        <taxon>asterids</taxon>
        <taxon>Ericales</taxon>
        <taxon>Theaceae</taxon>
        <taxon>Camellia</taxon>
    </lineage>
</organism>
<comment type="caution">
    <text evidence="1">The sequence shown here is derived from an EMBL/GenBank/DDBJ whole genome shotgun (WGS) entry which is preliminary data.</text>
</comment>
<dbReference type="Proteomes" id="UP001060215">
    <property type="component" value="Chromosome 8"/>
</dbReference>
<keyword evidence="2" id="KW-1185">Reference proteome</keyword>
<dbReference type="EMBL" id="CM045765">
    <property type="protein sequence ID" value="KAI7999734.1"/>
    <property type="molecule type" value="Genomic_DNA"/>
</dbReference>
<name>A0ACC0GFV0_9ERIC</name>
<accession>A0ACC0GFV0</accession>
<proteinExistence type="predicted"/>
<gene>
    <name evidence="1" type="ORF">LOK49_LG09G02549</name>
</gene>